<dbReference type="EMBL" id="FQYR01000005">
    <property type="protein sequence ID" value="SHK10921.1"/>
    <property type="molecule type" value="Genomic_DNA"/>
</dbReference>
<proteinExistence type="predicted"/>
<reference evidence="2 3" key="1">
    <citation type="submission" date="2016-11" db="EMBL/GenBank/DDBJ databases">
        <authorList>
            <person name="Jaros S."/>
            <person name="Januszkiewicz K."/>
            <person name="Wedrychowicz H."/>
        </authorList>
    </citation>
    <scope>NUCLEOTIDE SEQUENCE [LARGE SCALE GENOMIC DNA]</scope>
    <source>
        <strain evidence="2 3">DSM 18772</strain>
    </source>
</reference>
<gene>
    <name evidence="2" type="ORF">SAMN02745181_3282</name>
</gene>
<accession>A0A1M6PSQ4</accession>
<keyword evidence="1" id="KW-0812">Transmembrane</keyword>
<protein>
    <recommendedName>
        <fullName evidence="4">Cbb3-type cytochrome oxidase component FixQ</fullName>
    </recommendedName>
</protein>
<dbReference type="InParanoid" id="A0A1M6PSQ4"/>
<dbReference type="AlphaFoldDB" id="A0A1M6PSQ4"/>
<keyword evidence="1" id="KW-1133">Transmembrane helix</keyword>
<evidence type="ECO:0000256" key="1">
    <source>
        <dbReference type="SAM" id="Phobius"/>
    </source>
</evidence>
<evidence type="ECO:0000313" key="2">
    <source>
        <dbReference type="EMBL" id="SHK10921.1"/>
    </source>
</evidence>
<organism evidence="2 3">
    <name type="scientific">Rubritalea squalenifaciens DSM 18772</name>
    <dbReference type="NCBI Taxonomy" id="1123071"/>
    <lineage>
        <taxon>Bacteria</taxon>
        <taxon>Pseudomonadati</taxon>
        <taxon>Verrucomicrobiota</taxon>
        <taxon>Verrucomicrobiia</taxon>
        <taxon>Verrucomicrobiales</taxon>
        <taxon>Rubritaleaceae</taxon>
        <taxon>Rubritalea</taxon>
    </lineage>
</organism>
<feature type="transmembrane region" description="Helical" evidence="1">
    <location>
        <begin position="13"/>
        <end position="34"/>
    </location>
</feature>
<evidence type="ECO:0000313" key="3">
    <source>
        <dbReference type="Proteomes" id="UP000184510"/>
    </source>
</evidence>
<sequence>MIKNYVLQNPQDLAAIVFFFLTLGIFIFNIIYAVRMKKDHAEAIAKTVIDHDE</sequence>
<evidence type="ECO:0008006" key="4">
    <source>
        <dbReference type="Google" id="ProtNLM"/>
    </source>
</evidence>
<dbReference type="RefSeq" id="WP_159435009.1">
    <property type="nucleotide sequence ID" value="NZ_FQYR01000005.1"/>
</dbReference>
<dbReference type="STRING" id="1123071.SAMN02745181_3282"/>
<name>A0A1M6PSQ4_9BACT</name>
<keyword evidence="3" id="KW-1185">Reference proteome</keyword>
<dbReference type="Proteomes" id="UP000184510">
    <property type="component" value="Unassembled WGS sequence"/>
</dbReference>
<keyword evidence="1" id="KW-0472">Membrane</keyword>